<name>A8FUP5_SHESH</name>
<protein>
    <submittedName>
        <fullName evidence="2">Uncharacterized protein</fullName>
    </submittedName>
</protein>
<dbReference type="RefSeq" id="WP_012142303.1">
    <property type="nucleotide sequence ID" value="NC_009831.1"/>
</dbReference>
<feature type="region of interest" description="Disordered" evidence="1">
    <location>
        <begin position="80"/>
        <end position="109"/>
    </location>
</feature>
<feature type="compositionally biased region" description="Basic and acidic residues" evidence="1">
    <location>
        <begin position="80"/>
        <end position="103"/>
    </location>
</feature>
<gene>
    <name evidence="2" type="ordered locus">Ssed_1959</name>
</gene>
<dbReference type="EMBL" id="CP000821">
    <property type="protein sequence ID" value="ABV36568.1"/>
    <property type="molecule type" value="Genomic_DNA"/>
</dbReference>
<evidence type="ECO:0000313" key="3">
    <source>
        <dbReference type="Proteomes" id="UP000002015"/>
    </source>
</evidence>
<proteinExistence type="predicted"/>
<dbReference type="HOGENOM" id="CLU_2182159_0_0_6"/>
<evidence type="ECO:0000313" key="2">
    <source>
        <dbReference type="EMBL" id="ABV36568.1"/>
    </source>
</evidence>
<dbReference type="KEGG" id="sse:Ssed_1959"/>
<keyword evidence="3" id="KW-1185">Reference proteome</keyword>
<reference evidence="2 3" key="1">
    <citation type="submission" date="2007-08" db="EMBL/GenBank/DDBJ databases">
        <title>Complete sequence of Shewanella sediminis HAW-EB3.</title>
        <authorList>
            <consortium name="US DOE Joint Genome Institute"/>
            <person name="Copeland A."/>
            <person name="Lucas S."/>
            <person name="Lapidus A."/>
            <person name="Barry K."/>
            <person name="Glavina del Rio T."/>
            <person name="Dalin E."/>
            <person name="Tice H."/>
            <person name="Pitluck S."/>
            <person name="Chertkov O."/>
            <person name="Brettin T."/>
            <person name="Bruce D."/>
            <person name="Detter J.C."/>
            <person name="Han C."/>
            <person name="Schmutz J."/>
            <person name="Larimer F."/>
            <person name="Land M."/>
            <person name="Hauser L."/>
            <person name="Kyrpides N."/>
            <person name="Kim E."/>
            <person name="Zhao J.-S."/>
            <person name="Richardson P."/>
        </authorList>
    </citation>
    <scope>NUCLEOTIDE SEQUENCE [LARGE SCALE GENOMIC DNA]</scope>
    <source>
        <strain evidence="2 3">HAW-EB3</strain>
    </source>
</reference>
<accession>A8FUP5</accession>
<dbReference type="OrthoDB" id="9889831at2"/>
<dbReference type="Proteomes" id="UP000002015">
    <property type="component" value="Chromosome"/>
</dbReference>
<evidence type="ECO:0000256" key="1">
    <source>
        <dbReference type="SAM" id="MobiDB-lite"/>
    </source>
</evidence>
<dbReference type="AlphaFoldDB" id="A8FUP5"/>
<organism evidence="2 3">
    <name type="scientific">Shewanella sediminis (strain HAW-EB3)</name>
    <dbReference type="NCBI Taxonomy" id="425104"/>
    <lineage>
        <taxon>Bacteria</taxon>
        <taxon>Pseudomonadati</taxon>
        <taxon>Pseudomonadota</taxon>
        <taxon>Gammaproteobacteria</taxon>
        <taxon>Alteromonadales</taxon>
        <taxon>Shewanellaceae</taxon>
        <taxon>Shewanella</taxon>
    </lineage>
</organism>
<sequence>MKAKIQLLIEKLSAARDEGEPHCDISSSQIQSVTTPIPTTLYHGLEAIASEYNCDISCQAGDLLSIALEEAVEQIPVKQKDHMHELQHDHEAQEAQLHEDHCQFDAGGS</sequence>